<feature type="domain" description="Outer membrane protein beta-barrel" evidence="3">
    <location>
        <begin position="41"/>
        <end position="209"/>
    </location>
</feature>
<proteinExistence type="predicted"/>
<dbReference type="Proteomes" id="UP000092616">
    <property type="component" value="Unassembled WGS sequence"/>
</dbReference>
<sequence length="209" mass="22301">MKFMNKTLALLLTSAAITTGAHAATAYNTNTTAYNTNTTAANAWGYPGQAYAGIKVGQLDGDLDNADTDKTTAYGIVLGYQFDPNWGMEGEYVGTDDADVTFKTNVGDVKGDYDAKTYGLYGTYTYNFENTPVYAKGRLGIARTEVKGDADIVDTNLVKAKYKSESKDTSLAGGLGLGYHAASNVDLEAAYDYASSDANLWTIGAKVKF</sequence>
<protein>
    <recommendedName>
        <fullName evidence="3">Outer membrane protein beta-barrel domain-containing protein</fullName>
    </recommendedName>
</protein>
<dbReference type="Pfam" id="PF13505">
    <property type="entry name" value="OMP_b-brl"/>
    <property type="match status" value="1"/>
</dbReference>
<feature type="chain" id="PRO_5008612246" description="Outer membrane protein beta-barrel domain-containing protein" evidence="2">
    <location>
        <begin position="24"/>
        <end position="209"/>
    </location>
</feature>
<feature type="signal peptide" evidence="2">
    <location>
        <begin position="1"/>
        <end position="23"/>
    </location>
</feature>
<evidence type="ECO:0000313" key="4">
    <source>
        <dbReference type="EMBL" id="OBX75901.1"/>
    </source>
</evidence>
<evidence type="ECO:0000256" key="1">
    <source>
        <dbReference type="ARBA" id="ARBA00022729"/>
    </source>
</evidence>
<reference evidence="4 5" key="1">
    <citation type="submission" date="2016-06" db="EMBL/GenBank/DDBJ databases">
        <title>Draft genome of Moraxella atlantae CCUG 59586.</title>
        <authorList>
            <person name="Salva-Serra F."/>
            <person name="Engstrom-Jakobsson H."/>
            <person name="Thorell K."/>
            <person name="Gonzales-Siles L."/>
            <person name="Karlsson R."/>
            <person name="Boulund F."/>
            <person name="Engstrand L."/>
            <person name="Kristiansson E."/>
            <person name="Moore E."/>
        </authorList>
    </citation>
    <scope>NUCLEOTIDE SEQUENCE [LARGE SCALE GENOMIC DNA]</scope>
    <source>
        <strain evidence="4 5">CCUG 59586</strain>
    </source>
</reference>
<dbReference type="Gene3D" id="2.40.160.20">
    <property type="match status" value="1"/>
</dbReference>
<dbReference type="InterPro" id="IPR011250">
    <property type="entry name" value="OMP/PagP_B-barrel"/>
</dbReference>
<keyword evidence="1 2" id="KW-0732">Signal</keyword>
<evidence type="ECO:0000256" key="2">
    <source>
        <dbReference type="SAM" id="SignalP"/>
    </source>
</evidence>
<dbReference type="EMBL" id="LZNA01000067">
    <property type="protein sequence ID" value="OBX75901.1"/>
    <property type="molecule type" value="Genomic_DNA"/>
</dbReference>
<dbReference type="RefSeq" id="WP_067338309.1">
    <property type="nucleotide sequence ID" value="NZ_LZNA01000067.1"/>
</dbReference>
<evidence type="ECO:0000313" key="5">
    <source>
        <dbReference type="Proteomes" id="UP000092616"/>
    </source>
</evidence>
<evidence type="ECO:0000259" key="3">
    <source>
        <dbReference type="Pfam" id="PF13505"/>
    </source>
</evidence>
<comment type="caution">
    <text evidence="4">The sequence shown here is derived from an EMBL/GenBank/DDBJ whole genome shotgun (WGS) entry which is preliminary data.</text>
</comment>
<dbReference type="InterPro" id="IPR027385">
    <property type="entry name" value="Beta-barrel_OMP"/>
</dbReference>
<keyword evidence="5" id="KW-1185">Reference proteome</keyword>
<organism evidence="4 5">
    <name type="scientific">Faucicola atlantae</name>
    <dbReference type="NCBI Taxonomy" id="34059"/>
    <lineage>
        <taxon>Bacteria</taxon>
        <taxon>Pseudomonadati</taxon>
        <taxon>Pseudomonadota</taxon>
        <taxon>Gammaproteobacteria</taxon>
        <taxon>Moraxellales</taxon>
        <taxon>Moraxellaceae</taxon>
        <taxon>Faucicola</taxon>
    </lineage>
</organism>
<dbReference type="AlphaFoldDB" id="A0A1B8Q9V4"/>
<accession>A0A1B8Q9V4</accession>
<dbReference type="SUPFAM" id="SSF56925">
    <property type="entry name" value="OMPA-like"/>
    <property type="match status" value="1"/>
</dbReference>
<gene>
    <name evidence="4" type="ORF">A9306_01310</name>
</gene>
<name>A0A1B8Q9V4_9GAMM</name>